<reference evidence="2 3" key="1">
    <citation type="submission" date="2015-11" db="EMBL/GenBank/DDBJ databases">
        <authorList>
            <person name="Lin W."/>
        </authorList>
    </citation>
    <scope>NUCLEOTIDE SEQUENCE [LARGE SCALE GENOMIC DNA]</scope>
    <source>
        <strain evidence="2 3">HCH-1</strain>
    </source>
</reference>
<dbReference type="PROSITE" id="PS51832">
    <property type="entry name" value="HD_GYP"/>
    <property type="match status" value="1"/>
</dbReference>
<keyword evidence="2" id="KW-0378">Hydrolase</keyword>
<protein>
    <submittedName>
        <fullName evidence="2">Phosphohydrolase</fullName>
        <ecNumber evidence="2">3.1.4.52</ecNumber>
    </submittedName>
</protein>
<dbReference type="InterPro" id="IPR003607">
    <property type="entry name" value="HD/PDEase_dom"/>
</dbReference>
<dbReference type="InterPro" id="IPR009875">
    <property type="entry name" value="PilZ_domain"/>
</dbReference>
<dbReference type="Pfam" id="PF13487">
    <property type="entry name" value="HD_5"/>
    <property type="match status" value="1"/>
</dbReference>
<dbReference type="RefSeq" id="WP_085052659.1">
    <property type="nucleotide sequence ID" value="NZ_LNQR01000070.1"/>
</dbReference>
<evidence type="ECO:0000313" key="3">
    <source>
        <dbReference type="Proteomes" id="UP000060487"/>
    </source>
</evidence>
<gene>
    <name evidence="2" type="ORF">ASN18_2055</name>
</gene>
<comment type="caution">
    <text evidence="2">The sequence shown here is derived from an EMBL/GenBank/DDBJ whole genome shotgun (WGS) entry which is preliminary data.</text>
</comment>
<dbReference type="EMBL" id="LNQR01000070">
    <property type="protein sequence ID" value="KWT84127.1"/>
    <property type="molecule type" value="Genomic_DNA"/>
</dbReference>
<dbReference type="Gene3D" id="2.40.10.220">
    <property type="entry name" value="predicted glycosyltransferase like domains"/>
    <property type="match status" value="1"/>
</dbReference>
<proteinExistence type="predicted"/>
<dbReference type="PANTHER" id="PTHR43155">
    <property type="entry name" value="CYCLIC DI-GMP PHOSPHODIESTERASE PA4108-RELATED"/>
    <property type="match status" value="1"/>
</dbReference>
<dbReference type="EC" id="3.1.4.52" evidence="2"/>
<organism evidence="2 3">
    <name type="scientific">Candidatus Magnetominusculus xianensis</name>
    <dbReference type="NCBI Taxonomy" id="1748249"/>
    <lineage>
        <taxon>Bacteria</taxon>
        <taxon>Pseudomonadati</taxon>
        <taxon>Nitrospirota</taxon>
        <taxon>Nitrospiria</taxon>
        <taxon>Nitrospirales</taxon>
        <taxon>Nitrospiraceae</taxon>
        <taxon>Candidatus Magnetominusculus</taxon>
    </lineage>
</organism>
<dbReference type="CDD" id="cd00077">
    <property type="entry name" value="HDc"/>
    <property type="match status" value="1"/>
</dbReference>
<dbReference type="SUPFAM" id="SSF141371">
    <property type="entry name" value="PilZ domain-like"/>
    <property type="match status" value="1"/>
</dbReference>
<dbReference type="SUPFAM" id="SSF109604">
    <property type="entry name" value="HD-domain/PDEase-like"/>
    <property type="match status" value="1"/>
</dbReference>
<accession>A0ABR5SEA9</accession>
<evidence type="ECO:0000313" key="2">
    <source>
        <dbReference type="EMBL" id="KWT84127.1"/>
    </source>
</evidence>
<dbReference type="InterPro" id="IPR037522">
    <property type="entry name" value="HD_GYP_dom"/>
</dbReference>
<dbReference type="PANTHER" id="PTHR43155:SF2">
    <property type="entry name" value="CYCLIC DI-GMP PHOSPHODIESTERASE PA4108"/>
    <property type="match status" value="1"/>
</dbReference>
<evidence type="ECO:0000259" key="1">
    <source>
        <dbReference type="PROSITE" id="PS51832"/>
    </source>
</evidence>
<name>A0ABR5SEA9_9BACT</name>
<dbReference type="Gene3D" id="1.10.3210.10">
    <property type="entry name" value="Hypothetical protein af1432"/>
    <property type="match status" value="1"/>
</dbReference>
<feature type="domain" description="HD-GYP" evidence="1">
    <location>
        <begin position="116"/>
        <end position="312"/>
    </location>
</feature>
<keyword evidence="3" id="KW-1185">Reference proteome</keyword>
<dbReference type="GO" id="GO:0071111">
    <property type="term" value="F:cyclic-guanylate-specific phosphodiesterase activity"/>
    <property type="evidence" value="ECO:0007669"/>
    <property type="project" value="UniProtKB-EC"/>
</dbReference>
<dbReference type="Proteomes" id="UP000060487">
    <property type="component" value="Unassembled WGS sequence"/>
</dbReference>
<dbReference type="Pfam" id="PF07238">
    <property type="entry name" value="PilZ"/>
    <property type="match status" value="1"/>
</dbReference>
<sequence>MEQRILYRVEELDELAVGVPIKRPIRDKTGKLMLRAGYVISDENELRLVRELMGGIIDEDNEILSMFKPVKIPPKDNPFDLFKLIQRRVKELLRGGADTVPDFQKNTITICEMIQEFCFEDEDIALGLAFMDRFSQYTIRHPIQTAIVCEVIGRGMNTTQDDRKQILAAALTMNISALALHERLQSQKEPLSRAQRLAIFDHPLADFRTLQRLGVADEVWLTSVLQHHEAIDGSGYPQGITGDAISVPAQLVSLSDIYTAMVSSRSYRLPMPANEAMKKIFLTGSHKVNESLAALFIKQLGIYPPGTVVRLQNGEIGVVTYRGKALNIPAVQSVIRANGVPYTFPQSRDTSAVEHKVIETLPQTQIDVGINNQQLWGHGDFSKKGAANRKETRAEISSPAELTIEGIPEPIPAAVLNISATGCLLQVPLQQKLREDTSYRLSFILFGRQLTGINFIMRNSSICDTKHLIGVKFIDLQEDYRTIIRLYLESVKIEG</sequence>